<dbReference type="Proteomes" id="UP000827976">
    <property type="component" value="Chromosome 4"/>
</dbReference>
<keyword evidence="2" id="KW-1185">Reference proteome</keyword>
<accession>A0ACB7WDR7</accession>
<proteinExistence type="predicted"/>
<gene>
    <name evidence="1" type="ORF">IHE45_04G073500</name>
</gene>
<dbReference type="EMBL" id="CM037014">
    <property type="protein sequence ID" value="KAH7685955.1"/>
    <property type="molecule type" value="Genomic_DNA"/>
</dbReference>
<evidence type="ECO:0000313" key="2">
    <source>
        <dbReference type="Proteomes" id="UP000827976"/>
    </source>
</evidence>
<evidence type="ECO:0000313" key="1">
    <source>
        <dbReference type="EMBL" id="KAH7685955.1"/>
    </source>
</evidence>
<protein>
    <submittedName>
        <fullName evidence="1">Uncharacterized protein</fullName>
    </submittedName>
</protein>
<comment type="caution">
    <text evidence="1">The sequence shown here is derived from an EMBL/GenBank/DDBJ whole genome shotgun (WGS) entry which is preliminary data.</text>
</comment>
<reference evidence="2" key="1">
    <citation type="journal article" date="2022" name="Nat. Commun.">
        <title>Chromosome evolution and the genetic basis of agronomically important traits in greater yam.</title>
        <authorList>
            <person name="Bredeson J.V."/>
            <person name="Lyons J.B."/>
            <person name="Oniyinde I.O."/>
            <person name="Okereke N.R."/>
            <person name="Kolade O."/>
            <person name="Nnabue I."/>
            <person name="Nwadili C.O."/>
            <person name="Hribova E."/>
            <person name="Parker M."/>
            <person name="Nwogha J."/>
            <person name="Shu S."/>
            <person name="Carlson J."/>
            <person name="Kariba R."/>
            <person name="Muthemba S."/>
            <person name="Knop K."/>
            <person name="Barton G.J."/>
            <person name="Sherwood A.V."/>
            <person name="Lopez-Montes A."/>
            <person name="Asiedu R."/>
            <person name="Jamnadass R."/>
            <person name="Muchugi A."/>
            <person name="Goodstein D."/>
            <person name="Egesi C.N."/>
            <person name="Featherston J."/>
            <person name="Asfaw A."/>
            <person name="Simpson G.G."/>
            <person name="Dolezel J."/>
            <person name="Hendre P.S."/>
            <person name="Van Deynze A."/>
            <person name="Kumar P.L."/>
            <person name="Obidiegwu J.E."/>
            <person name="Bhattacharjee R."/>
            <person name="Rokhsar D.S."/>
        </authorList>
    </citation>
    <scope>NUCLEOTIDE SEQUENCE [LARGE SCALE GENOMIC DNA]</scope>
    <source>
        <strain evidence="2">cv. TDa95/00328</strain>
    </source>
</reference>
<name>A0ACB7WDR7_DIOAL</name>
<organism evidence="1 2">
    <name type="scientific">Dioscorea alata</name>
    <name type="common">Purple yam</name>
    <dbReference type="NCBI Taxonomy" id="55571"/>
    <lineage>
        <taxon>Eukaryota</taxon>
        <taxon>Viridiplantae</taxon>
        <taxon>Streptophyta</taxon>
        <taxon>Embryophyta</taxon>
        <taxon>Tracheophyta</taxon>
        <taxon>Spermatophyta</taxon>
        <taxon>Magnoliopsida</taxon>
        <taxon>Liliopsida</taxon>
        <taxon>Dioscoreales</taxon>
        <taxon>Dioscoreaceae</taxon>
        <taxon>Dioscorea</taxon>
    </lineage>
</organism>
<sequence length="113" mass="12604">MSSLDQYFPHYSPQTSTNSESHFTPVIIVLAIIAVLAGVACILGQVFARRCLRPRPRREHVSQYRDHDMEFGGETNFTTSKASVHAEPMVENVLHVESGETNVQDSHGESLHV</sequence>